<dbReference type="GO" id="GO:0090560">
    <property type="term" value="F:2-(3-amino-3-carboxypropyl)histidine synthase activity"/>
    <property type="evidence" value="ECO:0007669"/>
    <property type="project" value="UniProtKB-UniRule"/>
</dbReference>
<evidence type="ECO:0000256" key="5">
    <source>
        <dbReference type="ARBA" id="ARBA00022679"/>
    </source>
</evidence>
<evidence type="ECO:0000256" key="4">
    <source>
        <dbReference type="ARBA" id="ARBA00021915"/>
    </source>
</evidence>
<evidence type="ECO:0000256" key="9">
    <source>
        <dbReference type="ARBA" id="ARBA00023014"/>
    </source>
</evidence>
<dbReference type="FunFam" id="3.40.50.11850:FF:000002">
    <property type="entry name" value="2-(3-amino-3-carboxypropyl)histidine synthase subunit 1"/>
    <property type="match status" value="1"/>
</dbReference>
<dbReference type="SFLD" id="SFLDS00032">
    <property type="entry name" value="Radical_SAM_3-amino-3-carboxyp"/>
    <property type="match status" value="1"/>
</dbReference>
<evidence type="ECO:0000256" key="3">
    <source>
        <dbReference type="ARBA" id="ARBA00012221"/>
    </source>
</evidence>
<evidence type="ECO:0000256" key="8">
    <source>
        <dbReference type="ARBA" id="ARBA00023004"/>
    </source>
</evidence>
<comment type="cofactor">
    <cofactor evidence="11">
        <name>[4Fe-4S] cluster</name>
        <dbReference type="ChEBI" id="CHEBI:49883"/>
    </cofactor>
    <text evidence="11">Binds 1 [4Fe-4S] cluster per subunit. The cluster is coordinated with 3 cysteines and an exchangeable S-adenosyl-L-methionine.</text>
</comment>
<dbReference type="Gene3D" id="3.40.50.11860">
    <property type="entry name" value="Diphthamide synthesis DPH1/DPH2 domain 3"/>
    <property type="match status" value="1"/>
</dbReference>
<dbReference type="GO" id="GO:0046872">
    <property type="term" value="F:metal ion binding"/>
    <property type="evidence" value="ECO:0007669"/>
    <property type="project" value="UniProtKB-KW"/>
</dbReference>
<feature type="compositionally biased region" description="Basic residues" evidence="12">
    <location>
        <begin position="439"/>
        <end position="453"/>
    </location>
</feature>
<evidence type="ECO:0000313" key="13">
    <source>
        <dbReference type="EMBL" id="KAF9612168.1"/>
    </source>
</evidence>
<keyword evidence="5 11" id="KW-0808">Transferase</keyword>
<dbReference type="Gene3D" id="3.40.50.11840">
    <property type="entry name" value="Diphthamide synthesis DPH1/DPH2 domain 1"/>
    <property type="match status" value="1"/>
</dbReference>
<dbReference type="InterPro" id="IPR042263">
    <property type="entry name" value="DPH1/DPH2_1"/>
</dbReference>
<feature type="compositionally biased region" description="Polar residues" evidence="12">
    <location>
        <begin position="1"/>
        <end position="14"/>
    </location>
</feature>
<dbReference type="EMBL" id="JADFTS010000004">
    <property type="protein sequence ID" value="KAF9612168.1"/>
    <property type="molecule type" value="Genomic_DNA"/>
</dbReference>
<evidence type="ECO:0000256" key="6">
    <source>
        <dbReference type="ARBA" id="ARBA00022691"/>
    </source>
</evidence>
<dbReference type="AlphaFoldDB" id="A0A835I900"/>
<keyword evidence="11" id="KW-0004">4Fe-4S</keyword>
<protein>
    <recommendedName>
        <fullName evidence="4 11">2-(3-amino-3-carboxypropyl)histidine synthase subunit 1</fullName>
        <ecNumber evidence="3 11">2.5.1.108</ecNumber>
    </recommendedName>
</protein>
<feature type="region of interest" description="Disordered" evidence="12">
    <location>
        <begin position="433"/>
        <end position="453"/>
    </location>
</feature>
<dbReference type="Pfam" id="PF01866">
    <property type="entry name" value="Diphthamide_syn"/>
    <property type="match status" value="1"/>
</dbReference>
<dbReference type="PANTHER" id="PTHR10762">
    <property type="entry name" value="DIPHTHAMIDE BIOSYNTHESIS PROTEIN"/>
    <property type="match status" value="1"/>
</dbReference>
<comment type="similarity">
    <text evidence="2 11">Belongs to the DPH1/DPH2 family. DPH1 subfamily.</text>
</comment>
<evidence type="ECO:0000256" key="2">
    <source>
        <dbReference type="ARBA" id="ARBA00010173"/>
    </source>
</evidence>
<evidence type="ECO:0000256" key="12">
    <source>
        <dbReference type="SAM" id="MobiDB-lite"/>
    </source>
</evidence>
<keyword evidence="14" id="KW-1185">Reference proteome</keyword>
<accession>A0A835I900</accession>
<evidence type="ECO:0000256" key="11">
    <source>
        <dbReference type="PIRNR" id="PIRNR004967"/>
    </source>
</evidence>
<dbReference type="InterPro" id="IPR042265">
    <property type="entry name" value="DPH1/DPH2_3"/>
</dbReference>
<evidence type="ECO:0000256" key="7">
    <source>
        <dbReference type="ARBA" id="ARBA00022723"/>
    </source>
</evidence>
<keyword evidence="7" id="KW-0479">Metal-binding</keyword>
<dbReference type="GO" id="GO:0051539">
    <property type="term" value="F:4 iron, 4 sulfur cluster binding"/>
    <property type="evidence" value="ECO:0007669"/>
    <property type="project" value="UniProtKB-UniRule"/>
</dbReference>
<feature type="region of interest" description="Disordered" evidence="12">
    <location>
        <begin position="1"/>
        <end position="25"/>
    </location>
</feature>
<keyword evidence="9" id="KW-0411">Iron-sulfur</keyword>
<comment type="pathway">
    <text evidence="1 11">Protein modification; peptidyl-diphthamide biosynthesis.</text>
</comment>
<keyword evidence="6 11" id="KW-0949">S-adenosyl-L-methionine</keyword>
<dbReference type="GO" id="GO:0017183">
    <property type="term" value="P:protein histidyl modification to diphthamide"/>
    <property type="evidence" value="ECO:0007669"/>
    <property type="project" value="UniProtKB-UniRule"/>
</dbReference>
<dbReference type="UniPathway" id="UPA00559"/>
<reference evidence="13 14" key="1">
    <citation type="submission" date="2020-10" db="EMBL/GenBank/DDBJ databases">
        <title>The Coptis chinensis genome and diversification of protoberbering-type alkaloids.</title>
        <authorList>
            <person name="Wang B."/>
            <person name="Shu S."/>
            <person name="Song C."/>
            <person name="Liu Y."/>
        </authorList>
    </citation>
    <scope>NUCLEOTIDE SEQUENCE [LARGE SCALE GENOMIC DNA]</scope>
    <source>
        <strain evidence="13">HL-2020</strain>
        <tissue evidence="13">Leaf</tissue>
    </source>
</reference>
<name>A0A835I900_9MAGN</name>
<comment type="function">
    <text evidence="11">Catalyzes the first step of diphthamide biosynthesis, a post-translational modification of histidine which occurs in elongation factor 2.</text>
</comment>
<dbReference type="FunFam" id="3.40.50.11860:FF:000002">
    <property type="entry name" value="2-(3-amino-3-carboxypropyl)histidine synthase subunit 1"/>
    <property type="match status" value="1"/>
</dbReference>
<evidence type="ECO:0000256" key="1">
    <source>
        <dbReference type="ARBA" id="ARBA00005156"/>
    </source>
</evidence>
<keyword evidence="8" id="KW-0408">Iron</keyword>
<dbReference type="PIRSF" id="PIRSF004967">
    <property type="entry name" value="DPH1"/>
    <property type="match status" value="1"/>
</dbReference>
<dbReference type="Proteomes" id="UP000631114">
    <property type="component" value="Unassembled WGS sequence"/>
</dbReference>
<dbReference type="Gene3D" id="3.40.50.11850">
    <property type="entry name" value="Diphthamide synthesis DPH1/DPH2 domain 2"/>
    <property type="match status" value="1"/>
</dbReference>
<evidence type="ECO:0000256" key="10">
    <source>
        <dbReference type="ARBA" id="ARBA00048403"/>
    </source>
</evidence>
<dbReference type="PANTHER" id="PTHR10762:SF1">
    <property type="entry name" value="2-(3-AMINO-3-CARBOXYPROPYL)HISTIDINE SYNTHASE SUBUNIT 1"/>
    <property type="match status" value="1"/>
</dbReference>
<dbReference type="OrthoDB" id="1649088at2759"/>
<dbReference type="EC" id="2.5.1.108" evidence="3 11"/>
<dbReference type="FunFam" id="3.40.50.11840:FF:000001">
    <property type="entry name" value="2-(3-amino-3-carboxypropyl)histidine synthase subunit 1"/>
    <property type="match status" value="1"/>
</dbReference>
<evidence type="ECO:0000313" key="14">
    <source>
        <dbReference type="Proteomes" id="UP000631114"/>
    </source>
</evidence>
<proteinExistence type="inferred from homology"/>
<comment type="caution">
    <text evidence="13">The sequence shown here is derived from an EMBL/GenBank/DDBJ whole genome shotgun (WGS) entry which is preliminary data.</text>
</comment>
<dbReference type="InterPro" id="IPR042264">
    <property type="entry name" value="DPH1/DPH2_2"/>
</dbReference>
<sequence>MEKSSVDLQVFSQEPKSNKPRPSPKRFIKNQIPDSITNDPALNASLSVLPSNYSFEVHKCIWRILTSGAKRVALQFPEGLLMYSLVLSDIFTTYGKLDDCFVLGDVTYGACCVDDFSATALGADLLIHYGHSCLIPIDSTKIPSLYVFVEIKIDVERLIDTVRLNIDEEQTKTKKLALAGTIQFSSAIRAAKPALENAGFEVLVPQSKPLSAGEVLGCTSPTIPKGSADVLIFVADGRFHLEAFMIANPGIKAFRYDPYLGVLFLEEYDHDGMKKVRKNAIIKAREASRWGIILGTLGRQGNPRILKRLQSKMKEKGFTWTTILMSEISPARIALFADSIDAWIQIACPRLSIDWGEAFEKPLLTPFEAEIALGFIPGWWEKSSLNSNCMNGTECGSKSCCSSNEEKIVVADAATDYPMDYYAKNGGEWNSAYSNKSSHPPRRNSSHPPRRNL</sequence>
<dbReference type="InterPro" id="IPR035435">
    <property type="entry name" value="DPH1/DPH2_euk_archaea"/>
</dbReference>
<dbReference type="NCBIfam" id="TIGR00322">
    <property type="entry name" value="diphth2_R"/>
    <property type="match status" value="1"/>
</dbReference>
<organism evidence="13 14">
    <name type="scientific">Coptis chinensis</name>
    <dbReference type="NCBI Taxonomy" id="261450"/>
    <lineage>
        <taxon>Eukaryota</taxon>
        <taxon>Viridiplantae</taxon>
        <taxon>Streptophyta</taxon>
        <taxon>Embryophyta</taxon>
        <taxon>Tracheophyta</taxon>
        <taxon>Spermatophyta</taxon>
        <taxon>Magnoliopsida</taxon>
        <taxon>Ranunculales</taxon>
        <taxon>Ranunculaceae</taxon>
        <taxon>Coptidoideae</taxon>
        <taxon>Coptis</taxon>
    </lineage>
</organism>
<gene>
    <name evidence="13" type="ORF">IFM89_038356</name>
</gene>
<dbReference type="InterPro" id="IPR016435">
    <property type="entry name" value="DPH1/DPH2"/>
</dbReference>
<comment type="catalytic activity">
    <reaction evidence="10 11">
        <text>L-histidyl-[translation elongation factor 2] + S-adenosyl-L-methionine = 2-[(3S)-amino-3-carboxypropyl]-L-histidyl-[translation elongation factor 2] + S-methyl-5'-thioadenosine + H(+)</text>
        <dbReference type="Rhea" id="RHEA:36783"/>
        <dbReference type="Rhea" id="RHEA-COMP:9748"/>
        <dbReference type="Rhea" id="RHEA-COMP:9749"/>
        <dbReference type="ChEBI" id="CHEBI:15378"/>
        <dbReference type="ChEBI" id="CHEBI:17509"/>
        <dbReference type="ChEBI" id="CHEBI:29979"/>
        <dbReference type="ChEBI" id="CHEBI:59789"/>
        <dbReference type="ChEBI" id="CHEBI:73995"/>
        <dbReference type="EC" id="2.5.1.108"/>
    </reaction>
</comment>